<protein>
    <submittedName>
        <fullName evidence="1">Uncharacterized protein</fullName>
    </submittedName>
</protein>
<dbReference type="AlphaFoldDB" id="A0A921QKS9"/>
<organism evidence="1 2">
    <name type="scientific">Sorghum bicolor</name>
    <name type="common">Sorghum</name>
    <name type="synonym">Sorghum vulgare</name>
    <dbReference type="NCBI Taxonomy" id="4558"/>
    <lineage>
        <taxon>Eukaryota</taxon>
        <taxon>Viridiplantae</taxon>
        <taxon>Streptophyta</taxon>
        <taxon>Embryophyta</taxon>
        <taxon>Tracheophyta</taxon>
        <taxon>Spermatophyta</taxon>
        <taxon>Magnoliopsida</taxon>
        <taxon>Liliopsida</taxon>
        <taxon>Poales</taxon>
        <taxon>Poaceae</taxon>
        <taxon>PACMAD clade</taxon>
        <taxon>Panicoideae</taxon>
        <taxon>Andropogonodae</taxon>
        <taxon>Andropogoneae</taxon>
        <taxon>Sorghinae</taxon>
        <taxon>Sorghum</taxon>
    </lineage>
</organism>
<sequence length="54" mass="6011">MSGVIKHFPHYRSKCDEKVTPLVTHVLTVHSRSDSVAVSCRVLLDMFLGGKKLS</sequence>
<evidence type="ECO:0000313" key="2">
    <source>
        <dbReference type="Proteomes" id="UP000807115"/>
    </source>
</evidence>
<gene>
    <name evidence="1" type="ORF">BDA96_07G057000</name>
</gene>
<proteinExistence type="predicted"/>
<reference evidence="1" key="1">
    <citation type="journal article" date="2019" name="BMC Genomics">
        <title>A new reference genome for Sorghum bicolor reveals high levels of sequence similarity between sweet and grain genotypes: implications for the genetics of sugar metabolism.</title>
        <authorList>
            <person name="Cooper E.A."/>
            <person name="Brenton Z.W."/>
            <person name="Flinn B.S."/>
            <person name="Jenkins J."/>
            <person name="Shu S."/>
            <person name="Flowers D."/>
            <person name="Luo F."/>
            <person name="Wang Y."/>
            <person name="Xia P."/>
            <person name="Barry K."/>
            <person name="Daum C."/>
            <person name="Lipzen A."/>
            <person name="Yoshinaga Y."/>
            <person name="Schmutz J."/>
            <person name="Saski C."/>
            <person name="Vermerris W."/>
            <person name="Kresovich S."/>
        </authorList>
    </citation>
    <scope>NUCLEOTIDE SEQUENCE</scope>
</reference>
<reference evidence="1" key="2">
    <citation type="submission" date="2020-10" db="EMBL/GenBank/DDBJ databases">
        <authorList>
            <person name="Cooper E.A."/>
            <person name="Brenton Z.W."/>
            <person name="Flinn B.S."/>
            <person name="Jenkins J."/>
            <person name="Shu S."/>
            <person name="Flowers D."/>
            <person name="Luo F."/>
            <person name="Wang Y."/>
            <person name="Xia P."/>
            <person name="Barry K."/>
            <person name="Daum C."/>
            <person name="Lipzen A."/>
            <person name="Yoshinaga Y."/>
            <person name="Schmutz J."/>
            <person name="Saski C."/>
            <person name="Vermerris W."/>
            <person name="Kresovich S."/>
        </authorList>
    </citation>
    <scope>NUCLEOTIDE SEQUENCE</scope>
</reference>
<dbReference type="EMBL" id="CM027686">
    <property type="protein sequence ID" value="KAG0522665.1"/>
    <property type="molecule type" value="Genomic_DNA"/>
</dbReference>
<dbReference type="Proteomes" id="UP000807115">
    <property type="component" value="Chromosome 7"/>
</dbReference>
<accession>A0A921QKS9</accession>
<evidence type="ECO:0000313" key="1">
    <source>
        <dbReference type="EMBL" id="KAG0522665.1"/>
    </source>
</evidence>
<name>A0A921QKS9_SORBI</name>
<comment type="caution">
    <text evidence="1">The sequence shown here is derived from an EMBL/GenBank/DDBJ whole genome shotgun (WGS) entry which is preliminary data.</text>
</comment>